<feature type="disulfide bond" evidence="8">
    <location>
        <begin position="570"/>
        <end position="579"/>
    </location>
</feature>
<feature type="signal peptide" evidence="9">
    <location>
        <begin position="1"/>
        <end position="23"/>
    </location>
</feature>
<dbReference type="PROSITE" id="PS51117">
    <property type="entry name" value="LAMININ_NTER"/>
    <property type="match status" value="1"/>
</dbReference>
<dbReference type="EMBL" id="JXXN02002845">
    <property type="protein sequence ID" value="THD22309.1"/>
    <property type="molecule type" value="Genomic_DNA"/>
</dbReference>
<dbReference type="InterPro" id="IPR000742">
    <property type="entry name" value="EGF"/>
</dbReference>
<dbReference type="GO" id="GO:0005576">
    <property type="term" value="C:extracellular region"/>
    <property type="evidence" value="ECO:0007669"/>
    <property type="project" value="UniProtKB-SubCell"/>
</dbReference>
<dbReference type="InterPro" id="IPR001134">
    <property type="entry name" value="Netrin_domain"/>
</dbReference>
<protein>
    <submittedName>
        <fullName evidence="13">Netrin-1</fullName>
    </submittedName>
</protein>
<dbReference type="InterPro" id="IPR018933">
    <property type="entry name" value="Netrin_module_non-TIMP"/>
</dbReference>
<evidence type="ECO:0000313" key="13">
    <source>
        <dbReference type="EMBL" id="THD22309.1"/>
    </source>
</evidence>
<evidence type="ECO:0000259" key="12">
    <source>
        <dbReference type="PROSITE" id="PS51117"/>
    </source>
</evidence>
<dbReference type="InterPro" id="IPR050440">
    <property type="entry name" value="Laminin/Netrin_ECM"/>
</dbReference>
<feature type="domain" description="NTR" evidence="11">
    <location>
        <begin position="616"/>
        <end position="774"/>
    </location>
</feature>
<organism evidence="13 14">
    <name type="scientific">Fasciola hepatica</name>
    <name type="common">Liver fluke</name>
    <dbReference type="NCBI Taxonomy" id="6192"/>
    <lineage>
        <taxon>Eukaryota</taxon>
        <taxon>Metazoa</taxon>
        <taxon>Spiralia</taxon>
        <taxon>Lophotrochozoa</taxon>
        <taxon>Platyhelminthes</taxon>
        <taxon>Trematoda</taxon>
        <taxon>Digenea</taxon>
        <taxon>Plagiorchiida</taxon>
        <taxon>Echinostomata</taxon>
        <taxon>Echinostomatoidea</taxon>
        <taxon>Fasciolidae</taxon>
        <taxon>Fasciola</taxon>
    </lineage>
</organism>
<dbReference type="PROSITE" id="PS00022">
    <property type="entry name" value="EGF_1"/>
    <property type="match status" value="1"/>
</dbReference>
<keyword evidence="5 8" id="KW-1015">Disulfide bond</keyword>
<evidence type="ECO:0000256" key="4">
    <source>
        <dbReference type="ARBA" id="ARBA00022737"/>
    </source>
</evidence>
<keyword evidence="7 8" id="KW-0424">Laminin EGF-like domain</keyword>
<dbReference type="Pfam" id="PF01759">
    <property type="entry name" value="NTR"/>
    <property type="match status" value="1"/>
</dbReference>
<dbReference type="SMART" id="SM00180">
    <property type="entry name" value="EGF_Lam"/>
    <property type="match status" value="3"/>
</dbReference>
<dbReference type="Gene3D" id="2.10.25.10">
    <property type="entry name" value="Laminin"/>
    <property type="match status" value="2"/>
</dbReference>
<keyword evidence="14" id="KW-1185">Reference proteome</keyword>
<dbReference type="Pfam" id="PF00055">
    <property type="entry name" value="Laminin_N"/>
    <property type="match status" value="1"/>
</dbReference>
<evidence type="ECO:0000256" key="3">
    <source>
        <dbReference type="ARBA" id="ARBA00022729"/>
    </source>
</evidence>
<comment type="subcellular location">
    <subcellularLocation>
        <location evidence="1">Secreted</location>
    </subcellularLocation>
</comment>
<gene>
    <name evidence="13" type="ORF">D915_006937</name>
</gene>
<dbReference type="InterPro" id="IPR008993">
    <property type="entry name" value="TIMP-like_OB-fold"/>
</dbReference>
<evidence type="ECO:0000259" key="11">
    <source>
        <dbReference type="PROSITE" id="PS50189"/>
    </source>
</evidence>
<dbReference type="SMART" id="SM00136">
    <property type="entry name" value="LamNT"/>
    <property type="match status" value="1"/>
</dbReference>
<dbReference type="PROSITE" id="PS50189">
    <property type="entry name" value="NTR"/>
    <property type="match status" value="1"/>
</dbReference>
<dbReference type="InterPro" id="IPR008211">
    <property type="entry name" value="Laminin_N"/>
</dbReference>
<dbReference type="PROSITE" id="PS50027">
    <property type="entry name" value="EGF_LAM_2"/>
    <property type="match status" value="1"/>
</dbReference>
<dbReference type="FunFam" id="2.10.25.10:FF:000081">
    <property type="entry name" value="Netrin 1"/>
    <property type="match status" value="1"/>
</dbReference>
<dbReference type="SUPFAM" id="SSF50242">
    <property type="entry name" value="TIMP-like"/>
    <property type="match status" value="2"/>
</dbReference>
<dbReference type="SMART" id="SM00643">
    <property type="entry name" value="C345C"/>
    <property type="match status" value="1"/>
</dbReference>
<evidence type="ECO:0000256" key="7">
    <source>
        <dbReference type="ARBA" id="ARBA00023292"/>
    </source>
</evidence>
<dbReference type="Pfam" id="PF00053">
    <property type="entry name" value="EGF_laminin"/>
    <property type="match status" value="1"/>
</dbReference>
<dbReference type="InterPro" id="IPR056863">
    <property type="entry name" value="LMN_ATRN_NET-like_EGF"/>
</dbReference>
<dbReference type="GO" id="GO:0005604">
    <property type="term" value="C:basement membrane"/>
    <property type="evidence" value="ECO:0007669"/>
    <property type="project" value="TreeGrafter"/>
</dbReference>
<proteinExistence type="predicted"/>
<dbReference type="GO" id="GO:0008045">
    <property type="term" value="P:motor neuron axon guidance"/>
    <property type="evidence" value="ECO:0007669"/>
    <property type="project" value="TreeGrafter"/>
</dbReference>
<feature type="domain" description="Laminin EGF-like" evidence="10">
    <location>
        <begin position="548"/>
        <end position="598"/>
    </location>
</feature>
<feature type="domain" description="Laminin N-terminal" evidence="12">
    <location>
        <begin position="68"/>
        <end position="428"/>
    </location>
</feature>
<dbReference type="SUPFAM" id="SSF57196">
    <property type="entry name" value="EGF/Laminin"/>
    <property type="match status" value="3"/>
</dbReference>
<feature type="chain" id="PRO_5020020946" evidence="9">
    <location>
        <begin position="24"/>
        <end position="842"/>
    </location>
</feature>
<dbReference type="Pfam" id="PF24973">
    <property type="entry name" value="EGF_LMN_ATRN"/>
    <property type="match status" value="2"/>
</dbReference>
<name>A0A4E0R2F9_FASHE</name>
<dbReference type="Gene3D" id="2.60.120.260">
    <property type="entry name" value="Galactose-binding domain-like"/>
    <property type="match status" value="1"/>
</dbReference>
<sequence>MRLTHAYFTAILCILTHLPHIYQTKTTTDIVAKPLPSLNDPKKIKIRERRQLPLSFDSSASRCQIGSADVPCLPPFKNIVHGLKVETTTNCGLEKPQRLCRTDGTCQLCEPRPGRRFSADHLTDKHGSQNQTCWASGQVRPGGPEQAVNLTMSLGKRFEVYYISLQPCSIGSLPDSIAIYKSSDFGRNWRPWHFFSTDCYRAFGLPTTDEYNSHITSANLQEVLCVALQPQEGYLNRQMRRRRSMQSGSLSSDAREYINAPDISPDWVIAFSTTLGRPSQRPWSPALIDWMTMTDIRISMMRFTHNIRNGEYEAKLREVRAPSRNFIHRPPLFRQKNRQDRFNHSNPSSRYRFSARYTRALHVMNERGSRELLPSNLANKRRYSVNLTTHNAFPQTDPETGQSFNENEPDILSDNEFYAFADLAIGGRCKCNGHAGDCIYTSDGQLRCACEHNTEGVDCERCRSGYMDKPWERATEQHANVCTKCECNLHSDECRFSNSLYLMSNRISGGICENCRHNTAGRNCQHCAEGFYRDWTKPISHEHVCLPCRCHPIGSLVRHECDRRSGQCRCKQGVTGLTCDRCQDHYHQTRSPTNPCTKDTAPQGVALAHTPLDIHCSPCNTNKERIRLKKFCRKDAVFQAKFKSRELHGTMARFEMQVFQIWRLNRQPIVDSKLIYWPEERRNAVKAPDQFETESDSQPLQTLIPVWVHLNELRCKCPEIELGINYLIVTDFEGHTHEGRMELRFTPKTALLPWRTSWKRRLMRFRRRQNRGACDRYKDSGKLRNYLTRTSHQNTVAGNWRSTRPSPEVGYGLREDYLNPPMSPSHRPYHQYYQRKWQYPLA</sequence>
<comment type="caution">
    <text evidence="8">Lacks conserved residue(s) required for the propagation of feature annotation.</text>
</comment>
<evidence type="ECO:0000256" key="1">
    <source>
        <dbReference type="ARBA" id="ARBA00004613"/>
    </source>
</evidence>
<reference evidence="13" key="1">
    <citation type="submission" date="2019-03" db="EMBL/GenBank/DDBJ databases">
        <title>Improved annotation for the trematode Fasciola hepatica.</title>
        <authorList>
            <person name="Choi Y.-J."/>
            <person name="Martin J."/>
            <person name="Mitreva M."/>
        </authorList>
    </citation>
    <scope>NUCLEOTIDE SEQUENCE [LARGE SCALE GENOMIC DNA]</scope>
</reference>
<keyword evidence="4" id="KW-0677">Repeat</keyword>
<dbReference type="PROSITE" id="PS01248">
    <property type="entry name" value="EGF_LAM_1"/>
    <property type="match status" value="2"/>
</dbReference>
<keyword evidence="6" id="KW-0325">Glycoprotein</keyword>
<dbReference type="InterPro" id="IPR002049">
    <property type="entry name" value="LE_dom"/>
</dbReference>
<evidence type="ECO:0000256" key="6">
    <source>
        <dbReference type="ARBA" id="ARBA00023180"/>
    </source>
</evidence>
<dbReference type="GO" id="GO:0016358">
    <property type="term" value="P:dendrite development"/>
    <property type="evidence" value="ECO:0007669"/>
    <property type="project" value="TreeGrafter"/>
</dbReference>
<dbReference type="CDD" id="cd00055">
    <property type="entry name" value="EGF_Lam"/>
    <property type="match status" value="3"/>
</dbReference>
<accession>A0A4E0R2F9</accession>
<dbReference type="AlphaFoldDB" id="A0A4E0R2F9"/>
<evidence type="ECO:0000313" key="14">
    <source>
        <dbReference type="Proteomes" id="UP000230066"/>
    </source>
</evidence>
<dbReference type="GO" id="GO:0009888">
    <property type="term" value="P:tissue development"/>
    <property type="evidence" value="ECO:0007669"/>
    <property type="project" value="TreeGrafter"/>
</dbReference>
<comment type="caution">
    <text evidence="13">The sequence shown here is derived from an EMBL/GenBank/DDBJ whole genome shotgun (WGS) entry which is preliminary data.</text>
</comment>
<evidence type="ECO:0000256" key="5">
    <source>
        <dbReference type="ARBA" id="ARBA00023157"/>
    </source>
</evidence>
<keyword evidence="2" id="KW-0964">Secreted</keyword>
<keyword evidence="3 9" id="KW-0732">Signal</keyword>
<dbReference type="FunFam" id="2.10.25.10:FF:000048">
    <property type="entry name" value="Netrin 3"/>
    <property type="match status" value="1"/>
</dbReference>
<dbReference type="PANTHER" id="PTHR10574:SF365">
    <property type="entry name" value="NETRIN-A-RELATED"/>
    <property type="match status" value="1"/>
</dbReference>
<dbReference type="GO" id="GO:0009887">
    <property type="term" value="P:animal organ morphogenesis"/>
    <property type="evidence" value="ECO:0007669"/>
    <property type="project" value="TreeGrafter"/>
</dbReference>
<evidence type="ECO:0000256" key="9">
    <source>
        <dbReference type="SAM" id="SignalP"/>
    </source>
</evidence>
<feature type="disulfide bond" evidence="8">
    <location>
        <begin position="582"/>
        <end position="596"/>
    </location>
</feature>
<evidence type="ECO:0000259" key="10">
    <source>
        <dbReference type="PROSITE" id="PS50027"/>
    </source>
</evidence>
<dbReference type="PANTHER" id="PTHR10574">
    <property type="entry name" value="NETRIN/LAMININ-RELATED"/>
    <property type="match status" value="1"/>
</dbReference>
<evidence type="ECO:0000256" key="2">
    <source>
        <dbReference type="ARBA" id="ARBA00022525"/>
    </source>
</evidence>
<evidence type="ECO:0000256" key="8">
    <source>
        <dbReference type="PROSITE-ProRule" id="PRU00460"/>
    </source>
</evidence>
<dbReference type="Proteomes" id="UP000230066">
    <property type="component" value="Unassembled WGS sequence"/>
</dbReference>